<keyword evidence="2 4" id="KW-0521">NADP</keyword>
<evidence type="ECO:0000256" key="1">
    <source>
        <dbReference type="ARBA" id="ARBA00007870"/>
    </source>
</evidence>
<dbReference type="NCBIfam" id="TIGR00745">
    <property type="entry name" value="apbA_panE"/>
    <property type="match status" value="1"/>
</dbReference>
<evidence type="ECO:0000256" key="2">
    <source>
        <dbReference type="ARBA" id="ARBA00022857"/>
    </source>
</evidence>
<evidence type="ECO:0000256" key="3">
    <source>
        <dbReference type="ARBA" id="ARBA00023002"/>
    </source>
</evidence>
<evidence type="ECO:0000259" key="5">
    <source>
        <dbReference type="Pfam" id="PF02558"/>
    </source>
</evidence>
<comment type="caution">
    <text evidence="7">The sequence shown here is derived from an EMBL/GenBank/DDBJ whole genome shotgun (WGS) entry which is preliminary data.</text>
</comment>
<dbReference type="Proteomes" id="UP000191672">
    <property type="component" value="Unassembled WGS sequence"/>
</dbReference>
<reference evidence="8" key="1">
    <citation type="journal article" date="2017" name="Nat. Microbiol.">
        <title>Global analysis of biosynthetic gene clusters reveals vast potential of secondary metabolite production in Penicillium species.</title>
        <authorList>
            <person name="Nielsen J.C."/>
            <person name="Grijseels S."/>
            <person name="Prigent S."/>
            <person name="Ji B."/>
            <person name="Dainat J."/>
            <person name="Nielsen K.F."/>
            <person name="Frisvad J.C."/>
            <person name="Workman M."/>
            <person name="Nielsen J."/>
        </authorList>
    </citation>
    <scope>NUCLEOTIDE SEQUENCE [LARGE SCALE GENOMIC DNA]</scope>
    <source>
        <strain evidence="8">IBT 31811</strain>
    </source>
</reference>
<gene>
    <name evidence="7" type="ORF">PENANT_c029G03819</name>
</gene>
<feature type="domain" description="Ketopantoate reductase C-terminal" evidence="6">
    <location>
        <begin position="193"/>
        <end position="321"/>
    </location>
</feature>
<keyword evidence="3 4" id="KW-0560">Oxidoreductase</keyword>
<dbReference type="STRING" id="416450.A0A1V6PVZ9"/>
<organism evidence="7 8">
    <name type="scientific">Penicillium antarcticum</name>
    <dbReference type="NCBI Taxonomy" id="416450"/>
    <lineage>
        <taxon>Eukaryota</taxon>
        <taxon>Fungi</taxon>
        <taxon>Dikarya</taxon>
        <taxon>Ascomycota</taxon>
        <taxon>Pezizomycotina</taxon>
        <taxon>Eurotiomycetes</taxon>
        <taxon>Eurotiomycetidae</taxon>
        <taxon>Eurotiales</taxon>
        <taxon>Aspergillaceae</taxon>
        <taxon>Penicillium</taxon>
    </lineage>
</organism>
<comment type="catalytic activity">
    <reaction evidence="4">
        <text>(R)-pantoate + NADP(+) = 2-dehydropantoate + NADPH + H(+)</text>
        <dbReference type="Rhea" id="RHEA:16233"/>
        <dbReference type="ChEBI" id="CHEBI:11561"/>
        <dbReference type="ChEBI" id="CHEBI:15378"/>
        <dbReference type="ChEBI" id="CHEBI:15980"/>
        <dbReference type="ChEBI" id="CHEBI:57783"/>
        <dbReference type="ChEBI" id="CHEBI:58349"/>
        <dbReference type="EC" id="1.1.1.169"/>
    </reaction>
</comment>
<dbReference type="EMBL" id="MDYN01000029">
    <property type="protein sequence ID" value="OQD81194.1"/>
    <property type="molecule type" value="Genomic_DNA"/>
</dbReference>
<comment type="similarity">
    <text evidence="1 4">Belongs to the ketopantoate reductase family.</text>
</comment>
<dbReference type="SUPFAM" id="SSF51735">
    <property type="entry name" value="NAD(P)-binding Rossmann-fold domains"/>
    <property type="match status" value="1"/>
</dbReference>
<sequence>MAKQPNVLLFGAGSIGAVYLHQLRQAGCTITAVCRSNYSAVKDDGFRLQSKRFGDVRYKPDSLIRSTAECPPDCFYDYILVATKSLPGSKLSAMDMIRPAVGNHTETAIVLCQNGIGIEDEAAKAFPHNPILSGVIYLPATQTSQGIIHHPEMLDLLELGTFPANAPASHKIAAVRFADLMVKGGGDVKVYDDIQVARWSKLILNASWNPICALTLCTDGDFLLSSSPFAHDLVWGLMMEIVALARTIGIPGVDEKTAEEKLMIAQRRASSGTGREMSMLQDIRQGRLFEVEAIIGNAVRLGQKWGVEMPRLQTVYALAKGRYEGLLKETQI</sequence>
<dbReference type="Pfam" id="PF08546">
    <property type="entry name" value="ApbA_C"/>
    <property type="match status" value="1"/>
</dbReference>
<proteinExistence type="inferred from homology"/>
<dbReference type="InterPro" id="IPR013332">
    <property type="entry name" value="KPR_N"/>
</dbReference>
<protein>
    <recommendedName>
        <fullName evidence="4">2-dehydropantoate 2-reductase</fullName>
        <ecNumber evidence="4">1.1.1.169</ecNumber>
    </recommendedName>
    <alternativeName>
        <fullName evidence="4">Ketopantoate reductase</fullName>
    </alternativeName>
</protein>
<dbReference type="GO" id="GO:0005737">
    <property type="term" value="C:cytoplasm"/>
    <property type="evidence" value="ECO:0007669"/>
    <property type="project" value="TreeGrafter"/>
</dbReference>
<dbReference type="SUPFAM" id="SSF48179">
    <property type="entry name" value="6-phosphogluconate dehydrogenase C-terminal domain-like"/>
    <property type="match status" value="1"/>
</dbReference>
<dbReference type="InterPro" id="IPR051402">
    <property type="entry name" value="KPR-Related"/>
</dbReference>
<dbReference type="GO" id="GO:0008677">
    <property type="term" value="F:2-dehydropantoate 2-reductase activity"/>
    <property type="evidence" value="ECO:0007669"/>
    <property type="project" value="UniProtKB-EC"/>
</dbReference>
<dbReference type="InterPro" id="IPR008927">
    <property type="entry name" value="6-PGluconate_DH-like_C_sf"/>
</dbReference>
<keyword evidence="8" id="KW-1185">Reference proteome</keyword>
<dbReference type="AlphaFoldDB" id="A0A1V6PVZ9"/>
<dbReference type="GO" id="GO:0015940">
    <property type="term" value="P:pantothenate biosynthetic process"/>
    <property type="evidence" value="ECO:0007669"/>
    <property type="project" value="InterPro"/>
</dbReference>
<accession>A0A1V6PVZ9</accession>
<dbReference type="Gene3D" id="3.40.50.720">
    <property type="entry name" value="NAD(P)-binding Rossmann-like Domain"/>
    <property type="match status" value="1"/>
</dbReference>
<dbReference type="FunFam" id="1.10.1040.10:FF:000017">
    <property type="entry name" value="2-dehydropantoate 2-reductase"/>
    <property type="match status" value="1"/>
</dbReference>
<dbReference type="Gene3D" id="1.10.1040.10">
    <property type="entry name" value="N-(1-d-carboxylethyl)-l-norvaline Dehydrogenase, domain 2"/>
    <property type="match status" value="1"/>
</dbReference>
<dbReference type="PANTHER" id="PTHR21708:SF30">
    <property type="entry name" value="2-DEHYDROPANTOATE 2-REDUCTASE-RELATED"/>
    <property type="match status" value="1"/>
</dbReference>
<feature type="domain" description="Ketopantoate reductase N-terminal" evidence="5">
    <location>
        <begin position="8"/>
        <end position="161"/>
    </location>
</feature>
<dbReference type="InterPro" id="IPR003710">
    <property type="entry name" value="ApbA"/>
</dbReference>
<name>A0A1V6PVZ9_9EURO</name>
<dbReference type="EC" id="1.1.1.169" evidence="4"/>
<dbReference type="InterPro" id="IPR013328">
    <property type="entry name" value="6PGD_dom2"/>
</dbReference>
<dbReference type="InterPro" id="IPR013752">
    <property type="entry name" value="KPA_reductase"/>
</dbReference>
<comment type="function">
    <text evidence="4">Catalyzes the NADPH-dependent reduction of ketopantoate into pantoic acid.</text>
</comment>
<dbReference type="PANTHER" id="PTHR21708">
    <property type="entry name" value="PROBABLE 2-DEHYDROPANTOATE 2-REDUCTASE"/>
    <property type="match status" value="1"/>
</dbReference>
<evidence type="ECO:0000313" key="7">
    <source>
        <dbReference type="EMBL" id="OQD81194.1"/>
    </source>
</evidence>
<dbReference type="Pfam" id="PF02558">
    <property type="entry name" value="ApbA"/>
    <property type="match status" value="1"/>
</dbReference>
<evidence type="ECO:0000313" key="8">
    <source>
        <dbReference type="Proteomes" id="UP000191672"/>
    </source>
</evidence>
<dbReference type="InterPro" id="IPR036291">
    <property type="entry name" value="NAD(P)-bd_dom_sf"/>
</dbReference>
<evidence type="ECO:0000259" key="6">
    <source>
        <dbReference type="Pfam" id="PF08546"/>
    </source>
</evidence>
<evidence type="ECO:0000256" key="4">
    <source>
        <dbReference type="RuleBase" id="RU362068"/>
    </source>
</evidence>